<evidence type="ECO:0000259" key="3">
    <source>
        <dbReference type="Pfam" id="PF06056"/>
    </source>
</evidence>
<evidence type="ECO:0000259" key="4">
    <source>
        <dbReference type="Pfam" id="PF17289"/>
    </source>
</evidence>
<feature type="compositionally biased region" description="Basic residues" evidence="2">
    <location>
        <begin position="110"/>
        <end position="122"/>
    </location>
</feature>
<dbReference type="InterPro" id="IPR027417">
    <property type="entry name" value="P-loop_NTPase"/>
</dbReference>
<protein>
    <recommendedName>
        <fullName evidence="7">Terminase, ATPase subunit</fullName>
    </recommendedName>
</protein>
<keyword evidence="1" id="KW-1188">Viral release from host cell</keyword>
<gene>
    <name evidence="5" type="ORF">CKO13_01445</name>
</gene>
<feature type="region of interest" description="Disordered" evidence="2">
    <location>
        <begin position="99"/>
        <end position="128"/>
    </location>
</feature>
<dbReference type="Pfam" id="PF03237">
    <property type="entry name" value="Terminase_6N"/>
    <property type="match status" value="1"/>
</dbReference>
<reference evidence="5 6" key="1">
    <citation type="journal article" date="2020" name="Microorganisms">
        <title>Osmotic Adaptation and Compatible Solute Biosynthesis of Phototrophic Bacteria as Revealed from Genome Analyses.</title>
        <authorList>
            <person name="Imhoff J.F."/>
            <person name="Rahn T."/>
            <person name="Kunzel S."/>
            <person name="Keller A."/>
            <person name="Neulinger S.C."/>
        </authorList>
    </citation>
    <scope>NUCLEOTIDE SEQUENCE [LARGE SCALE GENOMIC DNA]</scope>
    <source>
        <strain evidence="5 6">DSM 15116</strain>
    </source>
</reference>
<evidence type="ECO:0008006" key="7">
    <source>
        <dbReference type="Google" id="ProtNLM"/>
    </source>
</evidence>
<dbReference type="EMBL" id="NRSH01000007">
    <property type="protein sequence ID" value="MBK1725705.1"/>
    <property type="molecule type" value="Genomic_DNA"/>
</dbReference>
<evidence type="ECO:0000256" key="2">
    <source>
        <dbReference type="SAM" id="MobiDB-lite"/>
    </source>
</evidence>
<organism evidence="5 6">
    <name type="scientific">Halorhodospira neutriphila</name>
    <dbReference type="NCBI Taxonomy" id="168379"/>
    <lineage>
        <taxon>Bacteria</taxon>
        <taxon>Pseudomonadati</taxon>
        <taxon>Pseudomonadota</taxon>
        <taxon>Gammaproteobacteria</taxon>
        <taxon>Chromatiales</taxon>
        <taxon>Ectothiorhodospiraceae</taxon>
        <taxon>Halorhodospira</taxon>
    </lineage>
</organism>
<sequence length="585" mass="66588">MEAEADDTQERHRAKLMYWRGYPVAEIARQLDRPHSTVQSWKRRDDWDGTPVIQRVESSVEARLAQLIAREDKGESELREIDTLLKSMERAARIRRYESGGNEADLNPKVKNRNRAPKRKPRKNEITDDQAEQLRAAFEESLFDYQRRWLEAKGEHRIRNILKSRQIGATWYFAREAITDAAEGGGNQIFLSASKAQAHVFRGYIVQMVWDVLGVELKGDPITLSNGATLYFLGTNARTAQSYHGHVYMDEYFWIPRFQELRKVASGMAMHKQWRQTYISTPSAMTHEAYPFWSGEHFNRGRRQDERIELDVSHDALAGGRLCEDGQWRQVVTVEDAIAGGCDLFDLEQLKLEYSDAEYRNLLMCEFIDDTASVFRLDRIQAGMVDSWAEWSDFKPLAPRPLGERPVWIGYDPSRTRDDAAVAVVAPPVAEGGKFRVLERHSWSSMPFHAQADALKRIAGRYNVQHIGIDTTGIGYGVYDLVKQWFPAVRAISYSPQVKTRLVLRALEIIDGGRLEFDAGARDIAGAFMSIRQTTTGSGGQVTYQASRSEEHGHGDLAWAVMHALEPEPMGGKNHQNTGFMEIYG</sequence>
<feature type="domain" description="Terminase large subunit gp17-like C-terminal" evidence="4">
    <location>
        <begin position="409"/>
        <end position="566"/>
    </location>
</feature>
<dbReference type="InterPro" id="IPR010332">
    <property type="entry name" value="ATPase_terminase-su_N"/>
</dbReference>
<dbReference type="Gene3D" id="1.10.10.60">
    <property type="entry name" value="Homeodomain-like"/>
    <property type="match status" value="1"/>
</dbReference>
<keyword evidence="6" id="KW-1185">Reference proteome</keyword>
<dbReference type="Pfam" id="PF17289">
    <property type="entry name" value="Terminase_6C"/>
    <property type="match status" value="1"/>
</dbReference>
<dbReference type="Gene3D" id="3.40.50.300">
    <property type="entry name" value="P-loop containing nucleotide triphosphate hydrolases"/>
    <property type="match status" value="1"/>
</dbReference>
<dbReference type="RefSeq" id="WP_200256122.1">
    <property type="nucleotide sequence ID" value="NZ_NRSH01000007.1"/>
</dbReference>
<dbReference type="Gene3D" id="3.30.420.240">
    <property type="match status" value="1"/>
</dbReference>
<proteinExistence type="predicted"/>
<evidence type="ECO:0000256" key="1">
    <source>
        <dbReference type="ARBA" id="ARBA00022612"/>
    </source>
</evidence>
<dbReference type="InterPro" id="IPR035421">
    <property type="entry name" value="Terminase_6C"/>
</dbReference>
<evidence type="ECO:0000313" key="5">
    <source>
        <dbReference type="EMBL" id="MBK1725705.1"/>
    </source>
</evidence>
<dbReference type="Pfam" id="PF06056">
    <property type="entry name" value="Terminase_5"/>
    <property type="match status" value="1"/>
</dbReference>
<accession>A0ABS1E2J6</accession>
<evidence type="ECO:0000313" key="6">
    <source>
        <dbReference type="Proteomes" id="UP000738126"/>
    </source>
</evidence>
<comment type="caution">
    <text evidence="5">The sequence shown here is derived from an EMBL/GenBank/DDBJ whole genome shotgun (WGS) entry which is preliminary data.</text>
</comment>
<dbReference type="Proteomes" id="UP000738126">
    <property type="component" value="Unassembled WGS sequence"/>
</dbReference>
<feature type="domain" description="Terminase ATPase subunit N-terminal" evidence="3">
    <location>
        <begin position="10"/>
        <end position="66"/>
    </location>
</feature>
<name>A0ABS1E2J6_9GAMM</name>